<organism evidence="1 2">
    <name type="scientific">Glossina palpalis gambiensis</name>
    <dbReference type="NCBI Taxonomy" id="67801"/>
    <lineage>
        <taxon>Eukaryota</taxon>
        <taxon>Metazoa</taxon>
        <taxon>Ecdysozoa</taxon>
        <taxon>Arthropoda</taxon>
        <taxon>Hexapoda</taxon>
        <taxon>Insecta</taxon>
        <taxon>Pterygota</taxon>
        <taxon>Neoptera</taxon>
        <taxon>Endopterygota</taxon>
        <taxon>Diptera</taxon>
        <taxon>Brachycera</taxon>
        <taxon>Muscomorpha</taxon>
        <taxon>Hippoboscoidea</taxon>
        <taxon>Glossinidae</taxon>
        <taxon>Glossina</taxon>
    </lineage>
</organism>
<dbReference type="AlphaFoldDB" id="A0A1B0C792"/>
<dbReference type="Proteomes" id="UP000092460">
    <property type="component" value="Unassembled WGS sequence"/>
</dbReference>
<reference evidence="1" key="2">
    <citation type="submission" date="2020-05" db="UniProtKB">
        <authorList>
            <consortium name="EnsemblMetazoa"/>
        </authorList>
    </citation>
    <scope>IDENTIFICATION</scope>
    <source>
        <strain evidence="1">IAEA</strain>
    </source>
</reference>
<evidence type="ECO:0000313" key="1">
    <source>
        <dbReference type="EnsemblMetazoa" id="GPPI051101-PA"/>
    </source>
</evidence>
<dbReference type="VEuPathDB" id="VectorBase:GPPI051101"/>
<keyword evidence="2" id="KW-1185">Reference proteome</keyword>
<dbReference type="EnsemblMetazoa" id="GPPI051101-RA">
    <property type="protein sequence ID" value="GPPI051101-PA"/>
    <property type="gene ID" value="GPPI051101"/>
</dbReference>
<protein>
    <submittedName>
        <fullName evidence="1">Uncharacterized protein</fullName>
    </submittedName>
</protein>
<evidence type="ECO:0000313" key="2">
    <source>
        <dbReference type="Proteomes" id="UP000092460"/>
    </source>
</evidence>
<reference evidence="2" key="1">
    <citation type="submission" date="2015-01" db="EMBL/GenBank/DDBJ databases">
        <authorList>
            <person name="Aksoy S."/>
            <person name="Warren W."/>
            <person name="Wilson R.K."/>
        </authorList>
    </citation>
    <scope>NUCLEOTIDE SEQUENCE [LARGE SCALE GENOMIC DNA]</scope>
    <source>
        <strain evidence="2">IAEA</strain>
    </source>
</reference>
<proteinExistence type="predicted"/>
<name>A0A1B0C792_9MUSC</name>
<accession>A0A1B0C792</accession>
<sequence length="74" mass="8202">MIAGRPLLNAAHGPPENCNDLCWPIKSVCIHYLYELGKHLGQRKWVNTNSTITQPASSCQHLHSTGYGFRVGGR</sequence>
<dbReference type="EMBL" id="JXJN01027863">
    <property type="status" value="NOT_ANNOTATED_CDS"/>
    <property type="molecule type" value="Genomic_DNA"/>
</dbReference>
<dbReference type="EMBL" id="JXJN01027862">
    <property type="status" value="NOT_ANNOTATED_CDS"/>
    <property type="molecule type" value="Genomic_DNA"/>
</dbReference>